<comment type="caution">
    <text evidence="6">The sequence shown here is derived from an EMBL/GenBank/DDBJ whole genome shotgun (WGS) entry which is preliminary data.</text>
</comment>
<dbReference type="GO" id="GO:0005576">
    <property type="term" value="C:extracellular region"/>
    <property type="evidence" value="ECO:0007669"/>
    <property type="project" value="UniProtKB-SubCell"/>
</dbReference>
<evidence type="ECO:0000256" key="1">
    <source>
        <dbReference type="ARBA" id="ARBA00004613"/>
    </source>
</evidence>
<protein>
    <submittedName>
        <fullName evidence="6">Calcium-binding protein</fullName>
    </submittedName>
</protein>
<dbReference type="PANTHER" id="PTHR38340">
    <property type="entry name" value="S-LAYER PROTEIN"/>
    <property type="match status" value="1"/>
</dbReference>
<name>A0A4S4ALM2_9RHOO</name>
<feature type="region of interest" description="Disordered" evidence="4">
    <location>
        <begin position="483"/>
        <end position="516"/>
    </location>
</feature>
<dbReference type="Proteomes" id="UP000307956">
    <property type="component" value="Unassembled WGS sequence"/>
</dbReference>
<comment type="subcellular location">
    <subcellularLocation>
        <location evidence="1">Secreted</location>
    </subcellularLocation>
</comment>
<keyword evidence="7" id="KW-1185">Reference proteome</keyword>
<sequence>EAYANDPANGLLGLVELQKYQGDALASLGWSGAERIVAWAGEAPLDAGTQAHLKALGLIVGSGQIAGTADGDEIFGQGGNDSISAGSGDDQLYGGGGHDTLSGANGNDTLYGGEGDDTLYGGNGNDILDGAAGNDRLYGNAGNDTYLFGHGDGQDTISSDYDTSPGKYNVLQFKAGVAPEEVAARRAGNNLVLTLAGGSDQVTVTLFFDDDSPSNAYNPVQAVRFADGTEWTLAQIVARALVTTTGEDSIRGVIGADVLDGGPGNDTLSGAAGNDMLYGGEGSDKLYGEGGADLLDGGAGSDTLSGGADNDTLYGGEGNDSLYGEGGADVLDGGAGNDWLSGGAGNDTYWFGHGDGQDTISSDSDSSSVKYNVLQFKAGVSPDEVSVRRSGNDLVLTLAGGTDRVTVNYFFHSDSPSNTYNPVQVVRFADGTEWTPTQLVERALASTDGTDSLRGMSGADVLDGGLGNDTLNGAAGNDTLYGGEGDDSLFGEGGEDVLDGGVGNDTLKGGADDDTLYGGEGNDSLYGDAGADVLDGGAGNDWLSGGVGNDTYLFGHGDGQDTINSDSDSSSGKYNVLQFKAGVAPEEVAAQRSGNNLVLTLAGGTDRVTVEYFFYSDSPSNTYNPVQVVRFADGTEWTPAQLVERALTNTDGADSLRGMSGADLLDGGMGHDTLNGAAGNDTLYGGEGNDSLQGEAGADVLDGGVGNDTLKGGADDDALYGGEGNDSLYGEGGADMLDGGAGNDWLSGGVGNDTYLFGHGDGQDTINSDSDSSSGKYNVLQFKADVAPGEVGVRRSGNSLVLTLAGGADRVTAEYFFYSDSPSNTYNPVQVVRFADGTEWTLAQLVERALATTDGADSIRGLNGADLFDGDLGNDTLNGAAGDDTLYGGEGNDSLQGEAGADLLDGGVGNDTLKGGADDDTLYGGEGNDSLYGEAGADVLDGGAGNDWLSGGAGSDTLYGGIGNDTLEGNAGNDIYRFGRGDGQDTVSDYDTTSGNTDRLVFGEDIAADQLWFSRSGNSLLVGVIGTGDRVTINGWYSNSTYRVEEFHAGDGAVLLYSQVDALVSAMAAFSPPAAGETSLPGSYRETLDAVIAANWQ</sequence>
<feature type="domain" description="Haemolysin-type calcium binding-related" evidence="5">
    <location>
        <begin position="393"/>
        <end position="437"/>
    </location>
</feature>
<feature type="compositionally biased region" description="Acidic residues" evidence="4">
    <location>
        <begin position="484"/>
        <end position="498"/>
    </location>
</feature>
<dbReference type="InterPro" id="IPR010566">
    <property type="entry name" value="Haemolys_ca-bd"/>
</dbReference>
<evidence type="ECO:0000256" key="2">
    <source>
        <dbReference type="ARBA" id="ARBA00022525"/>
    </source>
</evidence>
<dbReference type="Gene3D" id="2.150.10.10">
    <property type="entry name" value="Serralysin-like metalloprotease, C-terminal"/>
    <property type="match status" value="7"/>
</dbReference>
<dbReference type="InterPro" id="IPR001343">
    <property type="entry name" value="Hemolysn_Ca-bd"/>
</dbReference>
<feature type="domain" description="Haemolysin-type calcium binding-related" evidence="5">
    <location>
        <begin position="190"/>
        <end position="235"/>
    </location>
</feature>
<dbReference type="Pfam" id="PF06594">
    <property type="entry name" value="HCBP_related"/>
    <property type="match status" value="5"/>
</dbReference>
<dbReference type="PRINTS" id="PR00313">
    <property type="entry name" value="CABNDNGRPT"/>
</dbReference>
<organism evidence="6 7">
    <name type="scientific">Pseudothauera rhizosphaerae</name>
    <dbReference type="NCBI Taxonomy" id="2565932"/>
    <lineage>
        <taxon>Bacteria</taxon>
        <taxon>Pseudomonadati</taxon>
        <taxon>Pseudomonadota</taxon>
        <taxon>Betaproteobacteria</taxon>
        <taxon>Rhodocyclales</taxon>
        <taxon>Zoogloeaceae</taxon>
        <taxon>Pseudothauera</taxon>
    </lineage>
</organism>
<dbReference type="InterPro" id="IPR050557">
    <property type="entry name" value="RTX_toxin/Mannuronan_C5-epim"/>
</dbReference>
<keyword evidence="2" id="KW-0964">Secreted</keyword>
<dbReference type="InterPro" id="IPR011049">
    <property type="entry name" value="Serralysin-like_metalloprot_C"/>
</dbReference>
<reference evidence="6 7" key="1">
    <citation type="submission" date="2019-04" db="EMBL/GenBank/DDBJ databases">
        <title>Azoarcus rhizosphaerae sp. nov. isolated from rhizosphere of Ficus religiosa.</title>
        <authorList>
            <person name="Lin S.-Y."/>
            <person name="Hameed A."/>
            <person name="Hsu Y.-H."/>
            <person name="Young C.-C."/>
        </authorList>
    </citation>
    <scope>NUCLEOTIDE SEQUENCE [LARGE SCALE GENOMIC DNA]</scope>
    <source>
        <strain evidence="6 7">CC-YHH848</strain>
    </source>
</reference>
<feature type="non-terminal residue" evidence="6">
    <location>
        <position position="1"/>
    </location>
</feature>
<dbReference type="AlphaFoldDB" id="A0A4S4ALM2"/>
<proteinExistence type="predicted"/>
<evidence type="ECO:0000256" key="3">
    <source>
        <dbReference type="ARBA" id="ARBA00022837"/>
    </source>
</evidence>
<accession>A0A4S4ALM2</accession>
<dbReference type="GO" id="GO:0005509">
    <property type="term" value="F:calcium ion binding"/>
    <property type="evidence" value="ECO:0007669"/>
    <property type="project" value="InterPro"/>
</dbReference>
<evidence type="ECO:0000313" key="7">
    <source>
        <dbReference type="Proteomes" id="UP000307956"/>
    </source>
</evidence>
<dbReference type="SUPFAM" id="SSF51120">
    <property type="entry name" value="beta-Roll"/>
    <property type="match status" value="8"/>
</dbReference>
<feature type="region of interest" description="Disordered" evidence="4">
    <location>
        <begin position="883"/>
        <end position="903"/>
    </location>
</feature>
<feature type="domain" description="Haemolysin-type calcium binding-related" evidence="5">
    <location>
        <begin position="596"/>
        <end position="641"/>
    </location>
</feature>
<dbReference type="InterPro" id="IPR018511">
    <property type="entry name" value="Hemolysin-typ_Ca-bd_CS"/>
</dbReference>
<evidence type="ECO:0000256" key="4">
    <source>
        <dbReference type="SAM" id="MobiDB-lite"/>
    </source>
</evidence>
<dbReference type="PROSITE" id="PS00330">
    <property type="entry name" value="HEMOLYSIN_CALCIUM"/>
    <property type="match status" value="9"/>
</dbReference>
<evidence type="ECO:0000259" key="5">
    <source>
        <dbReference type="Pfam" id="PF06594"/>
    </source>
</evidence>
<feature type="region of interest" description="Disordered" evidence="4">
    <location>
        <begin position="71"/>
        <end position="99"/>
    </location>
</feature>
<feature type="domain" description="Haemolysin-type calcium binding-related" evidence="5">
    <location>
        <begin position="800"/>
        <end position="844"/>
    </location>
</feature>
<evidence type="ECO:0000313" key="6">
    <source>
        <dbReference type="EMBL" id="THF59200.1"/>
    </source>
</evidence>
<dbReference type="Pfam" id="PF00353">
    <property type="entry name" value="HemolysinCabind"/>
    <property type="match status" value="12"/>
</dbReference>
<dbReference type="PANTHER" id="PTHR38340:SF1">
    <property type="entry name" value="S-LAYER PROTEIN"/>
    <property type="match status" value="1"/>
</dbReference>
<feature type="domain" description="Haemolysin-type calcium binding-related" evidence="5">
    <location>
        <begin position="1020"/>
        <end position="1057"/>
    </location>
</feature>
<dbReference type="EMBL" id="SSOD01000014">
    <property type="protein sequence ID" value="THF59200.1"/>
    <property type="molecule type" value="Genomic_DNA"/>
</dbReference>
<gene>
    <name evidence="6" type="ORF">E6O51_15855</name>
</gene>
<keyword evidence="3" id="KW-0106">Calcium</keyword>